<sequence>MRRSVSKLLSVARGLRLPFSSSNTPIRGGNVYGSGDVASQRNTLIGTTEETKFKNLSNQTLAVAKSTYELKASAVVLEEPETLDCAQSSKYSETKNRSFEHGISTRTTAMTWVERMY</sequence>
<keyword evidence="2" id="KW-1185">Reference proteome</keyword>
<evidence type="ECO:0000313" key="2">
    <source>
        <dbReference type="Proteomes" id="UP000054248"/>
    </source>
</evidence>
<name>A0A0C3L3U4_9AGAM</name>
<evidence type="ECO:0000313" key="1">
    <source>
        <dbReference type="EMBL" id="KIO28398.1"/>
    </source>
</evidence>
<reference evidence="1 2" key="1">
    <citation type="submission" date="2014-04" db="EMBL/GenBank/DDBJ databases">
        <authorList>
            <consortium name="DOE Joint Genome Institute"/>
            <person name="Kuo A."/>
            <person name="Girlanda M."/>
            <person name="Perotto S."/>
            <person name="Kohler A."/>
            <person name="Nagy L.G."/>
            <person name="Floudas D."/>
            <person name="Copeland A."/>
            <person name="Barry K.W."/>
            <person name="Cichocki N."/>
            <person name="Veneault-Fourrey C."/>
            <person name="LaButti K."/>
            <person name="Lindquist E.A."/>
            <person name="Lipzen A."/>
            <person name="Lundell T."/>
            <person name="Morin E."/>
            <person name="Murat C."/>
            <person name="Sun H."/>
            <person name="Tunlid A."/>
            <person name="Henrissat B."/>
            <person name="Grigoriev I.V."/>
            <person name="Hibbett D.S."/>
            <person name="Martin F."/>
            <person name="Nordberg H.P."/>
            <person name="Cantor M.N."/>
            <person name="Hua S.X."/>
        </authorList>
    </citation>
    <scope>NUCLEOTIDE SEQUENCE [LARGE SCALE GENOMIC DNA]</scope>
    <source>
        <strain evidence="1 2">MUT 4182</strain>
    </source>
</reference>
<dbReference type="EMBL" id="KN822995">
    <property type="protein sequence ID" value="KIO28398.1"/>
    <property type="molecule type" value="Genomic_DNA"/>
</dbReference>
<dbReference type="AlphaFoldDB" id="A0A0C3L3U4"/>
<reference evidence="2" key="2">
    <citation type="submission" date="2015-01" db="EMBL/GenBank/DDBJ databases">
        <title>Evolutionary Origins and Diversification of the Mycorrhizal Mutualists.</title>
        <authorList>
            <consortium name="DOE Joint Genome Institute"/>
            <consortium name="Mycorrhizal Genomics Consortium"/>
            <person name="Kohler A."/>
            <person name="Kuo A."/>
            <person name="Nagy L.G."/>
            <person name="Floudas D."/>
            <person name="Copeland A."/>
            <person name="Barry K.W."/>
            <person name="Cichocki N."/>
            <person name="Veneault-Fourrey C."/>
            <person name="LaButti K."/>
            <person name="Lindquist E.A."/>
            <person name="Lipzen A."/>
            <person name="Lundell T."/>
            <person name="Morin E."/>
            <person name="Murat C."/>
            <person name="Riley R."/>
            <person name="Ohm R."/>
            <person name="Sun H."/>
            <person name="Tunlid A."/>
            <person name="Henrissat B."/>
            <person name="Grigoriev I.V."/>
            <person name="Hibbett D.S."/>
            <person name="Martin F."/>
        </authorList>
    </citation>
    <scope>NUCLEOTIDE SEQUENCE [LARGE SCALE GENOMIC DNA]</scope>
    <source>
        <strain evidence="2">MUT 4182</strain>
    </source>
</reference>
<organism evidence="1 2">
    <name type="scientific">Tulasnella calospora MUT 4182</name>
    <dbReference type="NCBI Taxonomy" id="1051891"/>
    <lineage>
        <taxon>Eukaryota</taxon>
        <taxon>Fungi</taxon>
        <taxon>Dikarya</taxon>
        <taxon>Basidiomycota</taxon>
        <taxon>Agaricomycotina</taxon>
        <taxon>Agaricomycetes</taxon>
        <taxon>Cantharellales</taxon>
        <taxon>Tulasnellaceae</taxon>
        <taxon>Tulasnella</taxon>
    </lineage>
</organism>
<proteinExistence type="predicted"/>
<accession>A0A0C3L3U4</accession>
<gene>
    <name evidence="1" type="ORF">M407DRAFT_182165</name>
</gene>
<dbReference type="HOGENOM" id="CLU_2086566_0_0_1"/>
<protein>
    <submittedName>
        <fullName evidence="1">Uncharacterized protein</fullName>
    </submittedName>
</protein>
<dbReference type="Proteomes" id="UP000054248">
    <property type="component" value="Unassembled WGS sequence"/>
</dbReference>